<dbReference type="HOGENOM" id="CLU_2813437_0_0_1"/>
<dbReference type="AlphaFoldDB" id="A0A0C3J3N7"/>
<accession>A0A0C3J3N7</accession>
<reference evidence="1 2" key="1">
    <citation type="submission" date="2014-04" db="EMBL/GenBank/DDBJ databases">
        <authorList>
            <consortium name="DOE Joint Genome Institute"/>
            <person name="Kuo A."/>
            <person name="Kohler A."/>
            <person name="Costa M.D."/>
            <person name="Nagy L.G."/>
            <person name="Floudas D."/>
            <person name="Copeland A."/>
            <person name="Barry K.W."/>
            <person name="Cichocki N."/>
            <person name="Veneault-Fourrey C."/>
            <person name="LaButti K."/>
            <person name="Lindquist E.A."/>
            <person name="Lipzen A."/>
            <person name="Lundell T."/>
            <person name="Morin E."/>
            <person name="Murat C."/>
            <person name="Sun H."/>
            <person name="Tunlid A."/>
            <person name="Henrissat B."/>
            <person name="Grigoriev I.V."/>
            <person name="Hibbett D.S."/>
            <person name="Martin F."/>
            <person name="Nordberg H.P."/>
            <person name="Cantor M.N."/>
            <person name="Hua S.X."/>
        </authorList>
    </citation>
    <scope>NUCLEOTIDE SEQUENCE [LARGE SCALE GENOMIC DNA]</scope>
    <source>
        <strain evidence="1 2">Marx 270</strain>
    </source>
</reference>
<evidence type="ECO:0000313" key="1">
    <source>
        <dbReference type="EMBL" id="KIO03693.1"/>
    </source>
</evidence>
<gene>
    <name evidence="1" type="ORF">M404DRAFT_1001173</name>
</gene>
<sequence length="67" mass="7270">MNKCPDIIAIVIVYSHKAGCITRSPGKSMCSVTADQVPLIGAAVPVRQTYKSKYRNYNGTNNGRVVI</sequence>
<keyword evidence="2" id="KW-1185">Reference proteome</keyword>
<reference evidence="2" key="2">
    <citation type="submission" date="2015-01" db="EMBL/GenBank/DDBJ databases">
        <title>Evolutionary Origins and Diversification of the Mycorrhizal Mutualists.</title>
        <authorList>
            <consortium name="DOE Joint Genome Institute"/>
            <consortium name="Mycorrhizal Genomics Consortium"/>
            <person name="Kohler A."/>
            <person name="Kuo A."/>
            <person name="Nagy L.G."/>
            <person name="Floudas D."/>
            <person name="Copeland A."/>
            <person name="Barry K.W."/>
            <person name="Cichocki N."/>
            <person name="Veneault-Fourrey C."/>
            <person name="LaButti K."/>
            <person name="Lindquist E.A."/>
            <person name="Lipzen A."/>
            <person name="Lundell T."/>
            <person name="Morin E."/>
            <person name="Murat C."/>
            <person name="Riley R."/>
            <person name="Ohm R."/>
            <person name="Sun H."/>
            <person name="Tunlid A."/>
            <person name="Henrissat B."/>
            <person name="Grigoriev I.V."/>
            <person name="Hibbett D.S."/>
            <person name="Martin F."/>
        </authorList>
    </citation>
    <scope>NUCLEOTIDE SEQUENCE [LARGE SCALE GENOMIC DNA]</scope>
    <source>
        <strain evidence="2">Marx 270</strain>
    </source>
</reference>
<organism evidence="1 2">
    <name type="scientific">Pisolithus tinctorius Marx 270</name>
    <dbReference type="NCBI Taxonomy" id="870435"/>
    <lineage>
        <taxon>Eukaryota</taxon>
        <taxon>Fungi</taxon>
        <taxon>Dikarya</taxon>
        <taxon>Basidiomycota</taxon>
        <taxon>Agaricomycotina</taxon>
        <taxon>Agaricomycetes</taxon>
        <taxon>Agaricomycetidae</taxon>
        <taxon>Boletales</taxon>
        <taxon>Sclerodermatineae</taxon>
        <taxon>Pisolithaceae</taxon>
        <taxon>Pisolithus</taxon>
    </lineage>
</organism>
<proteinExistence type="predicted"/>
<dbReference type="InParanoid" id="A0A0C3J3N7"/>
<name>A0A0C3J3N7_PISTI</name>
<protein>
    <submittedName>
        <fullName evidence="1">Uncharacterized protein</fullName>
    </submittedName>
</protein>
<evidence type="ECO:0000313" key="2">
    <source>
        <dbReference type="Proteomes" id="UP000054217"/>
    </source>
</evidence>
<dbReference type="EMBL" id="KN831975">
    <property type="protein sequence ID" value="KIO03693.1"/>
    <property type="molecule type" value="Genomic_DNA"/>
</dbReference>
<dbReference type="Proteomes" id="UP000054217">
    <property type="component" value="Unassembled WGS sequence"/>
</dbReference>